<sequence>MNKKIGILRGINVGGKRKILMADLKLLCEKLGMENVKTYIQSGNLIFNSDKQGFELENALEKGIAQEFGFDVPVIVRTEKELETSINNNSFYDKDVDISQLHLTFLKEKPAKQHIDKVSSLDHEPDKFKIKDKDVFILCEGKYHKSKLSNSFFEKQLKVGATTRNWKTVLKLLELAKN</sequence>
<dbReference type="Pfam" id="PF08002">
    <property type="entry name" value="DUF1697"/>
    <property type="match status" value="1"/>
</dbReference>
<evidence type="ECO:0000313" key="1">
    <source>
        <dbReference type="EMBL" id="MBI6120135.1"/>
    </source>
</evidence>
<dbReference type="SUPFAM" id="SSF160379">
    <property type="entry name" value="SP0830-like"/>
    <property type="match status" value="1"/>
</dbReference>
<dbReference type="PANTHER" id="PTHR36439:SF1">
    <property type="entry name" value="DUF1697 DOMAIN-CONTAINING PROTEIN"/>
    <property type="match status" value="1"/>
</dbReference>
<dbReference type="Gene3D" id="3.30.70.1280">
    <property type="entry name" value="SP0830-like domains"/>
    <property type="match status" value="1"/>
</dbReference>
<comment type="caution">
    <text evidence="1">The sequence shown here is derived from an EMBL/GenBank/DDBJ whole genome shotgun (WGS) entry which is preliminary data.</text>
</comment>
<dbReference type="Gene3D" id="3.30.70.1260">
    <property type="entry name" value="bacterial protein sp0830 like"/>
    <property type="match status" value="1"/>
</dbReference>
<reference evidence="1 2" key="1">
    <citation type="submission" date="2020-12" db="EMBL/GenBank/DDBJ databases">
        <title>Salegentibacter orientalis sp. nov., isolated from costal sediment.</title>
        <authorList>
            <person name="Lian F.-B."/>
        </authorList>
    </citation>
    <scope>NUCLEOTIDE SEQUENCE [LARGE SCALE GENOMIC DNA]</scope>
    <source>
        <strain evidence="1 2">F60176</strain>
    </source>
</reference>
<dbReference type="PANTHER" id="PTHR36439">
    <property type="entry name" value="BLL4334 PROTEIN"/>
    <property type="match status" value="1"/>
</dbReference>
<dbReference type="PIRSF" id="PIRSF008502">
    <property type="entry name" value="UCP008502"/>
    <property type="match status" value="1"/>
</dbReference>
<organism evidence="1 2">
    <name type="scientific">Salegentibacter maritimus</name>
    <dbReference type="NCBI Taxonomy" id="2794347"/>
    <lineage>
        <taxon>Bacteria</taxon>
        <taxon>Pseudomonadati</taxon>
        <taxon>Bacteroidota</taxon>
        <taxon>Flavobacteriia</taxon>
        <taxon>Flavobacteriales</taxon>
        <taxon>Flavobacteriaceae</taxon>
        <taxon>Salegentibacter</taxon>
    </lineage>
</organism>
<dbReference type="Proteomes" id="UP000635665">
    <property type="component" value="Unassembled WGS sequence"/>
</dbReference>
<name>A0ABS0TGF8_9FLAO</name>
<dbReference type="EMBL" id="JAEHNY010000007">
    <property type="protein sequence ID" value="MBI6120135.1"/>
    <property type="molecule type" value="Genomic_DNA"/>
</dbReference>
<dbReference type="InterPro" id="IPR012545">
    <property type="entry name" value="DUF1697"/>
</dbReference>
<proteinExistence type="predicted"/>
<protein>
    <submittedName>
        <fullName evidence="1">DUF1697 domain-containing protein</fullName>
    </submittedName>
</protein>
<evidence type="ECO:0000313" key="2">
    <source>
        <dbReference type="Proteomes" id="UP000635665"/>
    </source>
</evidence>
<dbReference type="RefSeq" id="WP_198638592.1">
    <property type="nucleotide sequence ID" value="NZ_JAEHNY010000007.1"/>
</dbReference>
<keyword evidence="2" id="KW-1185">Reference proteome</keyword>
<gene>
    <name evidence="1" type="ORF">I6U50_08890</name>
</gene>
<accession>A0ABS0TGF8</accession>